<dbReference type="STRING" id="914237.A0A1E1K994"/>
<protein>
    <submittedName>
        <fullName evidence="3">Related to 4-coumarate--CoA ligase</fullName>
    </submittedName>
</protein>
<dbReference type="EMBL" id="FJUW01000009">
    <property type="protein sequence ID" value="CZS94648.1"/>
    <property type="molecule type" value="Genomic_DNA"/>
</dbReference>
<feature type="domain" description="AMP-dependent synthetase/ligase" evidence="1">
    <location>
        <begin position="27"/>
        <end position="395"/>
    </location>
</feature>
<dbReference type="InterPro" id="IPR042099">
    <property type="entry name" value="ANL_N_sf"/>
</dbReference>
<evidence type="ECO:0000313" key="3">
    <source>
        <dbReference type="EMBL" id="CZS94648.1"/>
    </source>
</evidence>
<keyword evidence="3" id="KW-0436">Ligase</keyword>
<dbReference type="InterPro" id="IPR025110">
    <property type="entry name" value="AMP-bd_C"/>
</dbReference>
<keyword evidence="4" id="KW-1185">Reference proteome</keyword>
<sequence>MPFLAEGEVSIPTKDILSWTFDDPRFDPDEPIYIDAKDSSRSISSNQARVLIRKLVAGFHAAGLKKGDCVCLHSFNDVYYPILFLGIIAAGGVFAGTNPSYTQFELVHHIKTAKTKFLITESIPEMLGNAVAAAKESGIPDSKVWIFDVLGDPVPRGFRSWKELLGHGERDWVRFDDEKTSKETTAARLFSSGTTGLPKAAVLSHHNFIAQHTLVHEISMKDWRARRLLCLPMFHAACVPVAHTTPLRAGQVSVIMRRFELEPFLVNIDKFQITDIALVPPIVIAVIMSGLASKFSLKTIRAVTVGAAPLGKDSQDRMRALFPAGTYVNQVWGMTETSCVASMFHYPEDDVSGSVGRMLLLLDSKIVDDDGRDITDYDVRGELCVRGPTIVKGYFENPKANAESFDSEGFFKTGDIVYCDSKTKKWYIVDRKKELIKVRGFQVAPPELETVLLSHPHIIDAAVIGVKHSTEADVELPRAYVVRRDTPEGKALDEAALKKHCGERLAKFKELTGGVKFVDAIPKNASGKILKRVLRDMAKDEDDKTKAKL</sequence>
<feature type="domain" description="AMP-binding enzyme C-terminal" evidence="2">
    <location>
        <begin position="447"/>
        <end position="528"/>
    </location>
</feature>
<dbReference type="Pfam" id="PF00501">
    <property type="entry name" value="AMP-binding"/>
    <property type="match status" value="1"/>
</dbReference>
<dbReference type="Proteomes" id="UP000178129">
    <property type="component" value="Unassembled WGS sequence"/>
</dbReference>
<dbReference type="InterPro" id="IPR045851">
    <property type="entry name" value="AMP-bd_C_sf"/>
</dbReference>
<dbReference type="GO" id="GO:0016405">
    <property type="term" value="F:CoA-ligase activity"/>
    <property type="evidence" value="ECO:0007669"/>
    <property type="project" value="TreeGrafter"/>
</dbReference>
<name>A0A1E1K994_9HELO</name>
<dbReference type="CDD" id="cd05911">
    <property type="entry name" value="Firefly_Luc_like"/>
    <property type="match status" value="1"/>
</dbReference>
<dbReference type="PANTHER" id="PTHR24096:SF265">
    <property type="entry name" value="ENZYME, PUTATIVE (AFU_ORTHOLOGUE AFUA_5G14270)-RELATED"/>
    <property type="match status" value="1"/>
</dbReference>
<reference evidence="4" key="1">
    <citation type="submission" date="2016-03" db="EMBL/GenBank/DDBJ databases">
        <authorList>
            <person name="Ploux O."/>
        </authorList>
    </citation>
    <scope>NUCLEOTIDE SEQUENCE [LARGE SCALE GENOMIC DNA]</scope>
    <source>
        <strain evidence="4">UK7</strain>
    </source>
</reference>
<dbReference type="AlphaFoldDB" id="A0A1E1K994"/>
<dbReference type="Gene3D" id="3.40.50.12780">
    <property type="entry name" value="N-terminal domain of ligase-like"/>
    <property type="match status" value="1"/>
</dbReference>
<dbReference type="Pfam" id="PF13193">
    <property type="entry name" value="AMP-binding_C"/>
    <property type="match status" value="1"/>
</dbReference>
<comment type="caution">
    <text evidence="3">The sequence shown here is derived from an EMBL/GenBank/DDBJ whole genome shotgun (WGS) entry which is preliminary data.</text>
</comment>
<dbReference type="SUPFAM" id="SSF56801">
    <property type="entry name" value="Acetyl-CoA synthetase-like"/>
    <property type="match status" value="1"/>
</dbReference>
<dbReference type="PANTHER" id="PTHR24096">
    <property type="entry name" value="LONG-CHAIN-FATTY-ACID--COA LIGASE"/>
    <property type="match status" value="1"/>
</dbReference>
<evidence type="ECO:0000259" key="2">
    <source>
        <dbReference type="Pfam" id="PF13193"/>
    </source>
</evidence>
<accession>A0A1E1K994</accession>
<dbReference type="InParanoid" id="A0A1E1K994"/>
<evidence type="ECO:0000313" key="4">
    <source>
        <dbReference type="Proteomes" id="UP000178129"/>
    </source>
</evidence>
<proteinExistence type="predicted"/>
<dbReference type="InterPro" id="IPR000873">
    <property type="entry name" value="AMP-dep_synth/lig_dom"/>
</dbReference>
<dbReference type="Gene3D" id="3.30.300.30">
    <property type="match status" value="1"/>
</dbReference>
<dbReference type="GO" id="GO:0019748">
    <property type="term" value="P:secondary metabolic process"/>
    <property type="evidence" value="ECO:0007669"/>
    <property type="project" value="TreeGrafter"/>
</dbReference>
<organism evidence="3 4">
    <name type="scientific">Rhynchosporium graminicola</name>
    <dbReference type="NCBI Taxonomy" id="2792576"/>
    <lineage>
        <taxon>Eukaryota</taxon>
        <taxon>Fungi</taxon>
        <taxon>Dikarya</taxon>
        <taxon>Ascomycota</taxon>
        <taxon>Pezizomycotina</taxon>
        <taxon>Leotiomycetes</taxon>
        <taxon>Helotiales</taxon>
        <taxon>Ploettnerulaceae</taxon>
        <taxon>Rhynchosporium</taxon>
    </lineage>
</organism>
<gene>
    <name evidence="3" type="ORF">RCO7_06627</name>
</gene>
<evidence type="ECO:0000259" key="1">
    <source>
        <dbReference type="Pfam" id="PF00501"/>
    </source>
</evidence>